<evidence type="ECO:0000313" key="1">
    <source>
        <dbReference type="EMBL" id="KAJ8683146.1"/>
    </source>
</evidence>
<evidence type="ECO:0000313" key="2">
    <source>
        <dbReference type="Proteomes" id="UP001239111"/>
    </source>
</evidence>
<accession>A0ACC2PJE0</accession>
<dbReference type="Proteomes" id="UP001239111">
    <property type="component" value="Chromosome 1"/>
</dbReference>
<comment type="caution">
    <text evidence="1">The sequence shown here is derived from an EMBL/GenBank/DDBJ whole genome shotgun (WGS) entry which is preliminary data.</text>
</comment>
<sequence>MEKMTIEELKAVLYWTAVHYQQNVYEISSDWNKYSLDEHLYLKNYVSYALYGPPDFDEVEEDCEDKLYKYNDSEAQPLIETIYTKIVEHGTQLSDEKEVLCNVLYSCIYDEGAISQCDELKVHELIHIIPVFKVQKNVKLKDKIELQNWYIDTEARVYKNWRDYLKNNNLPTCVMISPKDGVYQADLREVWSDTKSAVWVEIQNIHTTRKITSTVDIASTVVNFGCVGVGIAALFNPISGPVLIAGVVGATVSGAWGGGRAVQELVDRGSHDQSIANRQALPAWLALAGNTLGMAASGGSALLSRAIRTGTTVGKGAQLAHDAIVIGNLLVNSTGVINTSYNMIQKYRESGEVSAKDLFFLTAHVLFVCNSAVKMRLASEIIKSDQNEILKEYEDSLRSKRHKKEFRRLVRNTGSHIADEISRNEQIIRSLTKISNRDEFFATMVQNRKTFASTGTQLSFAEGQVQINGITLISPSTFSSMSKDNILNLINQTPTTDPSTHAPPSISTNTSSSNLISANALKAGISSLKNFCVQKAVASSASNSTEYKNIINDLQNVPQTTLSQIMKILLSTGLVIAKRVVVNQRYTEEEALADATNFVWDVVKINVSNFLPGVDVYLPRYQHYIKQFVEATYIYVKNHANEWVEVFLSYVKEDKLRPEDSDVKNSVQKSEKVLSKYSSVDSSVDSRPRYNDILFMDPTEVLSLPKEISAEIIDYALMQTGSKLSETEKISKELVTICNNEVSDFFSIHPTQLDWKPTAFSNEIKGLLKDLECFDKKSIILYKLLVISINIVKGVVERDALKLNDLADVMKLLWIFINITFNEILPETNMFDREYESFVVNIIIGLYRYQINEPIKWSSAFHEYKTKFCMN</sequence>
<dbReference type="EMBL" id="CM056741">
    <property type="protein sequence ID" value="KAJ8683146.1"/>
    <property type="molecule type" value="Genomic_DNA"/>
</dbReference>
<organism evidence="1 2">
    <name type="scientific">Eretmocerus hayati</name>
    <dbReference type="NCBI Taxonomy" id="131215"/>
    <lineage>
        <taxon>Eukaryota</taxon>
        <taxon>Metazoa</taxon>
        <taxon>Ecdysozoa</taxon>
        <taxon>Arthropoda</taxon>
        <taxon>Hexapoda</taxon>
        <taxon>Insecta</taxon>
        <taxon>Pterygota</taxon>
        <taxon>Neoptera</taxon>
        <taxon>Endopterygota</taxon>
        <taxon>Hymenoptera</taxon>
        <taxon>Apocrita</taxon>
        <taxon>Proctotrupomorpha</taxon>
        <taxon>Chalcidoidea</taxon>
        <taxon>Aphelinidae</taxon>
        <taxon>Aphelininae</taxon>
        <taxon>Eretmocerus</taxon>
    </lineage>
</organism>
<protein>
    <submittedName>
        <fullName evidence="1">Uncharacterized protein</fullName>
    </submittedName>
</protein>
<gene>
    <name evidence="1" type="ORF">QAD02_018938</name>
</gene>
<name>A0ACC2PJE0_9HYME</name>
<keyword evidence="2" id="KW-1185">Reference proteome</keyword>
<proteinExistence type="predicted"/>
<reference evidence="1" key="1">
    <citation type="submission" date="2023-04" db="EMBL/GenBank/DDBJ databases">
        <title>A chromosome-level genome assembly of the parasitoid wasp Eretmocerus hayati.</title>
        <authorList>
            <person name="Zhong Y."/>
            <person name="Liu S."/>
            <person name="Liu Y."/>
        </authorList>
    </citation>
    <scope>NUCLEOTIDE SEQUENCE</scope>
    <source>
        <strain evidence="1">ZJU_SS_LIU_2023</strain>
    </source>
</reference>